<feature type="chain" id="PRO_5008390011" evidence="1">
    <location>
        <begin position="23"/>
        <end position="633"/>
    </location>
</feature>
<evidence type="ECO:0000256" key="1">
    <source>
        <dbReference type="SAM" id="SignalP"/>
    </source>
</evidence>
<dbReference type="Gene3D" id="3.40.720.10">
    <property type="entry name" value="Alkaline Phosphatase, subunit A"/>
    <property type="match status" value="1"/>
</dbReference>
<proteinExistence type="predicted"/>
<feature type="domain" description="Sulfatase N-terminal" evidence="2">
    <location>
        <begin position="26"/>
        <end position="311"/>
    </location>
</feature>
<dbReference type="InterPro" id="IPR052701">
    <property type="entry name" value="GAG_Ulvan_Degrading_Sulfatases"/>
</dbReference>
<dbReference type="EMBL" id="CP015772">
    <property type="protein sequence ID" value="ANH83578.1"/>
    <property type="molecule type" value="Genomic_DNA"/>
</dbReference>
<name>A0A1A9I7C5_9BACT</name>
<dbReference type="AlphaFoldDB" id="A0A1A9I7C5"/>
<dbReference type="SUPFAM" id="SSF53649">
    <property type="entry name" value="Alkaline phosphatase-like"/>
    <property type="match status" value="1"/>
</dbReference>
<evidence type="ECO:0000259" key="2">
    <source>
        <dbReference type="Pfam" id="PF00884"/>
    </source>
</evidence>
<evidence type="ECO:0000313" key="4">
    <source>
        <dbReference type="Proteomes" id="UP000077667"/>
    </source>
</evidence>
<dbReference type="Proteomes" id="UP000077667">
    <property type="component" value="Chromosome"/>
</dbReference>
<sequence>MKKYLRSILLFCFSCCTLTAWCQQKPNVLWVTIEDTSPEFIGCYGNKAAHTPNIDQLAKEGVRFTNAFSTGTVCSPSRTAIITGVKTYCTGTGHHRSAFPVPEFMKGFPYYLQQAGYYTTNSAKTDYNVSNESAYTKEAWNESNVKTGWWNRKPGQPFFAVFNFNASHQSNTMTNPYDRYEKAILSHLDKDEIVADNAFEMPPFYHDTPEMRKEMARVYNSLSLTDKRIGELLARLKADGLMDSTIIVFYGDHGEGIPRGKTNGIRFGFRVPFVIWFPKMYQHLSPWGTGVVSSELIDFTDLAPTMLSLAGGQIPGYMTGRAFMGHQRQAPPKYLNLSSDRSDNGPDLVRAVTDGHYFYARNFMPFVPELRYIRYMEIGRIKQLIRSDYEKGNLNPLQKSLLEPRPAEFLFDLKNDPWETNNLSGSEKSRGRLMQMRASMEKELLKSKDVLLLPEGELDTLSKFTTPYEYRLNGKLYDLQQIYRAASLSGFRSKKVLTQQLALLNSTNKIVRYWAVTGLRAQKPQELRPYTGKLSPLLADAYPPVAITAAAILYELDQDPGAKDCLIRYMMGGNQYWALMSVNFLLYSNYKEPFIEAVQQCRQVKGRSYAAKAACMDFLGSLKLVPNDIDHRQ</sequence>
<dbReference type="PANTHER" id="PTHR43751:SF1">
    <property type="entry name" value="SULFATASE ATSG-RELATED"/>
    <property type="match status" value="1"/>
</dbReference>
<dbReference type="OrthoDB" id="975025at2"/>
<dbReference type="InterPro" id="IPR000917">
    <property type="entry name" value="Sulfatase_N"/>
</dbReference>
<dbReference type="RefSeq" id="WP_067761282.1">
    <property type="nucleotide sequence ID" value="NZ_CP015772.1"/>
</dbReference>
<keyword evidence="1" id="KW-0732">Signal</keyword>
<reference evidence="3 4" key="1">
    <citation type="submission" date="2016-05" db="EMBL/GenBank/DDBJ databases">
        <title>Niabella ginsenosidivorans BS26 whole genome sequencing.</title>
        <authorList>
            <person name="Im W.T."/>
            <person name="Siddiqi M.Z."/>
        </authorList>
    </citation>
    <scope>NUCLEOTIDE SEQUENCE [LARGE SCALE GENOMIC DNA]</scope>
    <source>
        <strain evidence="3 4">BS26</strain>
    </source>
</reference>
<dbReference type="Pfam" id="PF00884">
    <property type="entry name" value="Sulfatase"/>
    <property type="match status" value="1"/>
</dbReference>
<organism evidence="3 4">
    <name type="scientific">Niabella ginsenosidivorans</name>
    <dbReference type="NCBI Taxonomy" id="1176587"/>
    <lineage>
        <taxon>Bacteria</taxon>
        <taxon>Pseudomonadati</taxon>
        <taxon>Bacteroidota</taxon>
        <taxon>Chitinophagia</taxon>
        <taxon>Chitinophagales</taxon>
        <taxon>Chitinophagaceae</taxon>
        <taxon>Niabella</taxon>
    </lineage>
</organism>
<accession>A0A1A9I7C5</accession>
<feature type="signal peptide" evidence="1">
    <location>
        <begin position="1"/>
        <end position="22"/>
    </location>
</feature>
<dbReference type="InterPro" id="IPR017850">
    <property type="entry name" value="Alkaline_phosphatase_core_sf"/>
</dbReference>
<protein>
    <submittedName>
        <fullName evidence="3">Sulfatase</fullName>
    </submittedName>
</protein>
<evidence type="ECO:0000313" key="3">
    <source>
        <dbReference type="EMBL" id="ANH83578.1"/>
    </source>
</evidence>
<gene>
    <name evidence="3" type="ORF">A8C56_23700</name>
</gene>
<dbReference type="KEGG" id="nia:A8C56_23700"/>
<dbReference type="CDD" id="cd16027">
    <property type="entry name" value="SGSH"/>
    <property type="match status" value="1"/>
</dbReference>
<dbReference type="STRING" id="1176587.A8C56_23700"/>
<keyword evidence="4" id="KW-1185">Reference proteome</keyword>
<dbReference type="PANTHER" id="PTHR43751">
    <property type="entry name" value="SULFATASE"/>
    <property type="match status" value="1"/>
</dbReference>